<dbReference type="RefSeq" id="WP_004092832.1">
    <property type="nucleotide sequence ID" value="NZ_AFGF01000019.1"/>
</dbReference>
<organism evidence="2 3">
    <name type="scientific">Acetonema longum DSM 6540</name>
    <dbReference type="NCBI Taxonomy" id="1009370"/>
    <lineage>
        <taxon>Bacteria</taxon>
        <taxon>Bacillati</taxon>
        <taxon>Bacillota</taxon>
        <taxon>Negativicutes</taxon>
        <taxon>Acetonemataceae</taxon>
        <taxon>Acetonema</taxon>
    </lineage>
</organism>
<sequence length="218" mass="25215">MKKIIILCMLMMMANAGVSQAALNDTRETIAREYGEYRIVIDRDDQRWAKAEWESKGWRYAKAASYWHMFWRQGNAVQMTVAYDADKPGSFVRAQRYIMETPIKIKDFRTYFPELEPLIASPKALSFTSEKKPGRHLTEAKSPVTMGVLVKETPSPGKHGWYTLLSFAVYYEGRYVTKPAMIDGDISIKEFTIERVARSDAEAKEEKGEWNEIPNYFK</sequence>
<proteinExistence type="predicted"/>
<evidence type="ECO:0000256" key="1">
    <source>
        <dbReference type="SAM" id="SignalP"/>
    </source>
</evidence>
<protein>
    <submittedName>
        <fullName evidence="2">Uncharacterized protein</fullName>
    </submittedName>
</protein>
<dbReference type="AlphaFoldDB" id="F7NF60"/>
<comment type="caution">
    <text evidence="2">The sequence shown here is derived from an EMBL/GenBank/DDBJ whole genome shotgun (WGS) entry which is preliminary data.</text>
</comment>
<keyword evidence="1" id="KW-0732">Signal</keyword>
<reference evidence="2 3" key="1">
    <citation type="journal article" date="2011" name="EMBO J.">
        <title>Structural diversity of bacterial flagellar motors.</title>
        <authorList>
            <person name="Chen S."/>
            <person name="Beeby M."/>
            <person name="Murphy G.E."/>
            <person name="Leadbetter J.R."/>
            <person name="Hendrixson D.R."/>
            <person name="Briegel A."/>
            <person name="Li Z."/>
            <person name="Shi J."/>
            <person name="Tocheva E.I."/>
            <person name="Muller A."/>
            <person name="Dobro M.J."/>
            <person name="Jensen G.J."/>
        </authorList>
    </citation>
    <scope>NUCLEOTIDE SEQUENCE [LARGE SCALE GENOMIC DNA]</scope>
    <source>
        <strain evidence="2 3">DSM 6540</strain>
    </source>
</reference>
<gene>
    <name evidence="2" type="ORF">ALO_03426</name>
</gene>
<evidence type="ECO:0000313" key="3">
    <source>
        <dbReference type="Proteomes" id="UP000003240"/>
    </source>
</evidence>
<feature type="chain" id="PRO_5003360090" evidence="1">
    <location>
        <begin position="22"/>
        <end position="218"/>
    </location>
</feature>
<dbReference type="STRING" id="1009370.ALO_03426"/>
<evidence type="ECO:0000313" key="2">
    <source>
        <dbReference type="EMBL" id="EGO65315.1"/>
    </source>
</evidence>
<keyword evidence="3" id="KW-1185">Reference proteome</keyword>
<name>F7NF60_9FIRM</name>
<dbReference type="Proteomes" id="UP000003240">
    <property type="component" value="Unassembled WGS sequence"/>
</dbReference>
<accession>F7NF60</accession>
<dbReference type="EMBL" id="AFGF01000019">
    <property type="protein sequence ID" value="EGO65315.1"/>
    <property type="molecule type" value="Genomic_DNA"/>
</dbReference>
<dbReference type="eggNOG" id="ENOG5030YVZ">
    <property type="taxonomic scope" value="Bacteria"/>
</dbReference>
<feature type="signal peptide" evidence="1">
    <location>
        <begin position="1"/>
        <end position="21"/>
    </location>
</feature>